<dbReference type="EMBL" id="JAVHJO010000002">
    <property type="protein sequence ID" value="KAK6542863.1"/>
    <property type="molecule type" value="Genomic_DNA"/>
</dbReference>
<reference evidence="1 2" key="1">
    <citation type="submission" date="2019-10" db="EMBL/GenBank/DDBJ databases">
        <authorList>
            <person name="Palmer J.M."/>
        </authorList>
    </citation>
    <scope>NUCLEOTIDE SEQUENCE [LARGE SCALE GENOMIC DNA]</scope>
    <source>
        <strain evidence="1 2">TWF694</strain>
    </source>
</reference>
<protein>
    <recommendedName>
        <fullName evidence="3">Transposase</fullName>
    </recommendedName>
</protein>
<evidence type="ECO:0000313" key="2">
    <source>
        <dbReference type="Proteomes" id="UP001365542"/>
    </source>
</evidence>
<dbReference type="Proteomes" id="UP001365542">
    <property type="component" value="Unassembled WGS sequence"/>
</dbReference>
<evidence type="ECO:0000313" key="1">
    <source>
        <dbReference type="EMBL" id="KAK6542863.1"/>
    </source>
</evidence>
<name>A0AAV9XLM7_9PEZI</name>
<organism evidence="1 2">
    <name type="scientific">Orbilia ellipsospora</name>
    <dbReference type="NCBI Taxonomy" id="2528407"/>
    <lineage>
        <taxon>Eukaryota</taxon>
        <taxon>Fungi</taxon>
        <taxon>Dikarya</taxon>
        <taxon>Ascomycota</taxon>
        <taxon>Pezizomycotina</taxon>
        <taxon>Orbiliomycetes</taxon>
        <taxon>Orbiliales</taxon>
        <taxon>Orbiliaceae</taxon>
        <taxon>Orbilia</taxon>
    </lineage>
</organism>
<evidence type="ECO:0008006" key="3">
    <source>
        <dbReference type="Google" id="ProtNLM"/>
    </source>
</evidence>
<gene>
    <name evidence="1" type="ORF">TWF694_006802</name>
</gene>
<keyword evidence="2" id="KW-1185">Reference proteome</keyword>
<proteinExistence type="predicted"/>
<comment type="caution">
    <text evidence="1">The sequence shown here is derived from an EMBL/GenBank/DDBJ whole genome shotgun (WGS) entry which is preliminary data.</text>
</comment>
<dbReference type="AlphaFoldDB" id="A0AAV9XLM7"/>
<accession>A0AAV9XLM7</accession>
<sequence length="72" mass="8160">MYELRRARKLHFPSGQVSHARLDKTNSDWQGAVDAQEAISVAGIPPNKRATSSIRDTLWHRTVCKGAQVWKM</sequence>